<dbReference type="InterPro" id="IPR020846">
    <property type="entry name" value="MFS_dom"/>
</dbReference>
<dbReference type="PANTHER" id="PTHR23513">
    <property type="entry name" value="INTEGRAL MEMBRANE EFFLUX PROTEIN-RELATED"/>
    <property type="match status" value="1"/>
</dbReference>
<evidence type="ECO:0000313" key="9">
    <source>
        <dbReference type="EMBL" id="SEC15943.1"/>
    </source>
</evidence>
<feature type="domain" description="Major facilitator superfamily (MFS) profile" evidence="8">
    <location>
        <begin position="59"/>
        <end position="454"/>
    </location>
</feature>
<accession>A0A1H4Q8J1</accession>
<evidence type="ECO:0000313" key="10">
    <source>
        <dbReference type="Proteomes" id="UP000182409"/>
    </source>
</evidence>
<evidence type="ECO:0000256" key="7">
    <source>
        <dbReference type="SAM" id="Phobius"/>
    </source>
</evidence>
<dbReference type="Gene3D" id="1.20.1250.20">
    <property type="entry name" value="MFS general substrate transporter like domains"/>
    <property type="match status" value="1"/>
</dbReference>
<feature type="transmembrane region" description="Helical" evidence="7">
    <location>
        <begin position="136"/>
        <end position="160"/>
    </location>
</feature>
<feature type="transmembrane region" description="Helical" evidence="7">
    <location>
        <begin position="220"/>
        <end position="242"/>
    </location>
</feature>
<proteinExistence type="predicted"/>
<sequence length="588" mass="63686">MNPEAGQDNTDEAPMPVVKPAVAVAAAPVTAAGTPAHVPEPPEVPGGKSNGFAPLAIPLFRDRWIASTVSGVGTWMQDTAATWLMTALTGSPLLIALMQTAASMPVLLLGLFAGATADIFERRRLLIFWQTWQMAAVALMAVLALFGVISPVMLLALTFLMNVGSAMNSPAWQAIVPELVPRDQLPNAVSLAAASNNLARAVGPALGGLMVAAFVKASTGAGWVFALNAGSFAAVIWVLYVWKRKPLFKSALPAERIMGSVETGLRYLRYAPALQAVYLRSFLFTFSVAAVWSLLSVVARREFEHGRISGALGYGILNGSMGLGAVVAAVMLARVRARFSADRILAVASLQYIATMLVLAYVHFVWLDILFLIAGGFAWTSTMSTLNVSVQLSSPGWVQARALGMYQMVFQGGLALGSIAWGAVAEHTSVTVALASSACMMAVCLPLTLRLHVLRGTLPDLSPYQWKRPVPHLEIEPAPQDGPVRILVDYVVPVEHYNEFVMKVHKLRDVRLRAGAIRWGVFRDGNDAERLEETFVMESWLDYLRSRERMTTADFELLQAVRDLHKADELPRVTHQVYAKEIAPEAAE</sequence>
<dbReference type="OrthoDB" id="9775268at2"/>
<dbReference type="SUPFAM" id="SSF103473">
    <property type="entry name" value="MFS general substrate transporter"/>
    <property type="match status" value="1"/>
</dbReference>
<feature type="transmembrane region" description="Helical" evidence="7">
    <location>
        <begin position="344"/>
        <end position="363"/>
    </location>
</feature>
<dbReference type="Proteomes" id="UP000182409">
    <property type="component" value="Unassembled WGS sequence"/>
</dbReference>
<keyword evidence="5 7" id="KW-1133">Transmembrane helix</keyword>
<dbReference type="AlphaFoldDB" id="A0A1H4Q8J1"/>
<protein>
    <submittedName>
        <fullName evidence="9">Predicted arabinose efflux permease, MFS family</fullName>
    </submittedName>
</protein>
<evidence type="ECO:0000259" key="8">
    <source>
        <dbReference type="PROSITE" id="PS50850"/>
    </source>
</evidence>
<dbReference type="EMBL" id="FNSD01000001">
    <property type="protein sequence ID" value="SEC15943.1"/>
    <property type="molecule type" value="Genomic_DNA"/>
</dbReference>
<dbReference type="Pfam" id="PF05977">
    <property type="entry name" value="MFS_3"/>
    <property type="match status" value="1"/>
</dbReference>
<evidence type="ECO:0000256" key="3">
    <source>
        <dbReference type="ARBA" id="ARBA00022475"/>
    </source>
</evidence>
<gene>
    <name evidence="9" type="ORF">SAMN05443244_2798</name>
</gene>
<dbReference type="CDD" id="cd06173">
    <property type="entry name" value="MFS_MefA_like"/>
    <property type="match status" value="1"/>
</dbReference>
<dbReference type="InterPro" id="IPR010290">
    <property type="entry name" value="TM_effector"/>
</dbReference>
<dbReference type="GO" id="GO:0005886">
    <property type="term" value="C:plasma membrane"/>
    <property type="evidence" value="ECO:0007669"/>
    <property type="project" value="UniProtKB-SubCell"/>
</dbReference>
<comment type="subcellular location">
    <subcellularLocation>
        <location evidence="1">Cell membrane</location>
        <topology evidence="1">Multi-pass membrane protein</topology>
    </subcellularLocation>
</comment>
<keyword evidence="6 7" id="KW-0472">Membrane</keyword>
<dbReference type="PROSITE" id="PS50850">
    <property type="entry name" value="MFS"/>
    <property type="match status" value="1"/>
</dbReference>
<organism evidence="9 10">
    <name type="scientific">Terriglobus roseus</name>
    <dbReference type="NCBI Taxonomy" id="392734"/>
    <lineage>
        <taxon>Bacteria</taxon>
        <taxon>Pseudomonadati</taxon>
        <taxon>Acidobacteriota</taxon>
        <taxon>Terriglobia</taxon>
        <taxon>Terriglobales</taxon>
        <taxon>Acidobacteriaceae</taxon>
        <taxon>Terriglobus</taxon>
    </lineage>
</organism>
<dbReference type="RefSeq" id="WP_083350539.1">
    <property type="nucleotide sequence ID" value="NZ_FNSD01000001.1"/>
</dbReference>
<keyword evidence="3" id="KW-1003">Cell membrane</keyword>
<name>A0A1H4Q8J1_9BACT</name>
<keyword evidence="4 7" id="KW-0812">Transmembrane</keyword>
<feature type="transmembrane region" description="Helical" evidence="7">
    <location>
        <begin position="277"/>
        <end position="299"/>
    </location>
</feature>
<dbReference type="GO" id="GO:0022857">
    <property type="term" value="F:transmembrane transporter activity"/>
    <property type="evidence" value="ECO:0007669"/>
    <property type="project" value="InterPro"/>
</dbReference>
<evidence type="ECO:0000256" key="4">
    <source>
        <dbReference type="ARBA" id="ARBA00022692"/>
    </source>
</evidence>
<feature type="transmembrane region" description="Helical" evidence="7">
    <location>
        <begin position="402"/>
        <end position="424"/>
    </location>
</feature>
<reference evidence="9 10" key="1">
    <citation type="submission" date="2016-10" db="EMBL/GenBank/DDBJ databases">
        <authorList>
            <person name="de Groot N.N."/>
        </authorList>
    </citation>
    <scope>NUCLEOTIDE SEQUENCE [LARGE SCALE GENOMIC DNA]</scope>
    <source>
        <strain evidence="9 10">AB35.6</strain>
    </source>
</reference>
<dbReference type="PANTHER" id="PTHR23513:SF11">
    <property type="entry name" value="STAPHYLOFERRIN A TRANSPORTER"/>
    <property type="match status" value="1"/>
</dbReference>
<feature type="transmembrane region" description="Helical" evidence="7">
    <location>
        <begin position="93"/>
        <end position="115"/>
    </location>
</feature>
<dbReference type="InterPro" id="IPR036259">
    <property type="entry name" value="MFS_trans_sf"/>
</dbReference>
<evidence type="ECO:0000256" key="6">
    <source>
        <dbReference type="ARBA" id="ARBA00023136"/>
    </source>
</evidence>
<evidence type="ECO:0000256" key="5">
    <source>
        <dbReference type="ARBA" id="ARBA00022989"/>
    </source>
</evidence>
<evidence type="ECO:0000256" key="2">
    <source>
        <dbReference type="ARBA" id="ARBA00022448"/>
    </source>
</evidence>
<keyword evidence="2" id="KW-0813">Transport</keyword>
<feature type="transmembrane region" description="Helical" evidence="7">
    <location>
        <begin position="311"/>
        <end position="332"/>
    </location>
</feature>
<evidence type="ECO:0000256" key="1">
    <source>
        <dbReference type="ARBA" id="ARBA00004651"/>
    </source>
</evidence>
<feature type="transmembrane region" description="Helical" evidence="7">
    <location>
        <begin position="430"/>
        <end position="449"/>
    </location>
</feature>